<dbReference type="GO" id="GO:0030288">
    <property type="term" value="C:outer membrane-bounded periplasmic space"/>
    <property type="evidence" value="ECO:0007669"/>
    <property type="project" value="TreeGrafter"/>
</dbReference>
<dbReference type="InterPro" id="IPR002508">
    <property type="entry name" value="MurNAc-LAA_cat"/>
</dbReference>
<dbReference type="SUPFAM" id="SSF53187">
    <property type="entry name" value="Zn-dependent exopeptidases"/>
    <property type="match status" value="1"/>
</dbReference>
<organism evidence="5 6">
    <name type="scientific">Chryseobacterium flavum</name>
    <dbReference type="NCBI Taxonomy" id="415851"/>
    <lineage>
        <taxon>Bacteria</taxon>
        <taxon>Pseudomonadati</taxon>
        <taxon>Bacteroidota</taxon>
        <taxon>Flavobacteriia</taxon>
        <taxon>Flavobacteriales</taxon>
        <taxon>Weeksellaceae</taxon>
        <taxon>Chryseobacterium group</taxon>
        <taxon>Chryseobacterium</taxon>
    </lineage>
</organism>
<dbReference type="Pfam" id="PF01520">
    <property type="entry name" value="Amidase_3"/>
    <property type="match status" value="1"/>
</dbReference>
<dbReference type="CDD" id="cd02696">
    <property type="entry name" value="MurNAc-LAA"/>
    <property type="match status" value="1"/>
</dbReference>
<accession>A0A3D9CNR3</accession>
<dbReference type="InterPro" id="IPR050695">
    <property type="entry name" value="N-acetylmuramoyl_amidase_3"/>
</dbReference>
<dbReference type="SMART" id="SM00646">
    <property type="entry name" value="Ami_3"/>
    <property type="match status" value="1"/>
</dbReference>
<dbReference type="Gene3D" id="3.40.630.40">
    <property type="entry name" value="Zn-dependent exopeptidases"/>
    <property type="match status" value="1"/>
</dbReference>
<name>A0A3D9CNR3_9FLAO</name>
<dbReference type="OrthoDB" id="9806267at2"/>
<dbReference type="EC" id="3.5.1.28" evidence="2"/>
<gene>
    <name evidence="5" type="ORF">DRF59_07140</name>
</gene>
<dbReference type="PANTHER" id="PTHR30404:SF0">
    <property type="entry name" value="N-ACETYLMURAMOYL-L-ALANINE AMIDASE AMIC"/>
    <property type="match status" value="1"/>
</dbReference>
<dbReference type="PANTHER" id="PTHR30404">
    <property type="entry name" value="N-ACETYLMURAMOYL-L-ALANINE AMIDASE"/>
    <property type="match status" value="1"/>
</dbReference>
<comment type="catalytic activity">
    <reaction evidence="1">
        <text>Hydrolyzes the link between N-acetylmuramoyl residues and L-amino acid residues in certain cell-wall glycopeptides.</text>
        <dbReference type="EC" id="3.5.1.28"/>
    </reaction>
</comment>
<proteinExistence type="predicted"/>
<comment type="caution">
    <text evidence="5">The sequence shown here is derived from an EMBL/GenBank/DDBJ whole genome shotgun (WGS) entry which is preliminary data.</text>
</comment>
<evidence type="ECO:0000313" key="5">
    <source>
        <dbReference type="EMBL" id="REC67416.1"/>
    </source>
</evidence>
<dbReference type="Proteomes" id="UP000256769">
    <property type="component" value="Unassembled WGS sequence"/>
</dbReference>
<sequence>MKGIKLLALFLFSTAFFSFTPLKKKYIVIDAGHGGNDSGVVYGEFSEKDISLKIAKKIQKISENQSRYEIILTRNTDSPSSLSERTAQINRLSPEMVISLHVNGSPQEETPNQGTEIFVQNSEQSKKLAGKISGKLNARTIEGRNLHILRETQSPAVLIELGFINNTRDREYMTSEKGQQEIAQKFVEVFNEY</sequence>
<evidence type="ECO:0000259" key="4">
    <source>
        <dbReference type="SMART" id="SM00646"/>
    </source>
</evidence>
<keyword evidence="3" id="KW-0378">Hydrolase</keyword>
<reference evidence="5 6" key="1">
    <citation type="journal article" date="2007" name="Int. J. Syst. Evol. Microbiol.">
        <title>Chryseobacterium flavum sp. nov., isolated from polluted soil.</title>
        <authorList>
            <person name="Zhou Y."/>
            <person name="Dong J."/>
            <person name="Wang X."/>
            <person name="Huang X."/>
            <person name="Zhang K.Y."/>
            <person name="Zhang Y.Q."/>
            <person name="Guo Y.F."/>
            <person name="Lai R."/>
            <person name="Li W.J."/>
        </authorList>
    </citation>
    <scope>NUCLEOTIDE SEQUENCE [LARGE SCALE GENOMIC DNA]</scope>
    <source>
        <strain evidence="5 6">KCTC 12877</strain>
    </source>
</reference>
<feature type="domain" description="MurNAc-LAA" evidence="4">
    <location>
        <begin position="86"/>
        <end position="185"/>
    </location>
</feature>
<keyword evidence="6" id="KW-1185">Reference proteome</keyword>
<dbReference type="EMBL" id="QNUE01000005">
    <property type="protein sequence ID" value="REC67416.1"/>
    <property type="molecule type" value="Genomic_DNA"/>
</dbReference>
<dbReference type="AlphaFoldDB" id="A0A3D9CNR3"/>
<evidence type="ECO:0000256" key="2">
    <source>
        <dbReference type="ARBA" id="ARBA00011901"/>
    </source>
</evidence>
<dbReference type="RefSeq" id="WP_115958228.1">
    <property type="nucleotide sequence ID" value="NZ_CBCRVL010000003.1"/>
</dbReference>
<protein>
    <recommendedName>
        <fullName evidence="2">N-acetylmuramoyl-L-alanine amidase</fullName>
        <ecNumber evidence="2">3.5.1.28</ecNumber>
    </recommendedName>
</protein>
<evidence type="ECO:0000313" key="6">
    <source>
        <dbReference type="Proteomes" id="UP000256769"/>
    </source>
</evidence>
<dbReference type="GO" id="GO:0008745">
    <property type="term" value="F:N-acetylmuramoyl-L-alanine amidase activity"/>
    <property type="evidence" value="ECO:0007669"/>
    <property type="project" value="UniProtKB-EC"/>
</dbReference>
<evidence type="ECO:0000256" key="1">
    <source>
        <dbReference type="ARBA" id="ARBA00001561"/>
    </source>
</evidence>
<dbReference type="GO" id="GO:0009253">
    <property type="term" value="P:peptidoglycan catabolic process"/>
    <property type="evidence" value="ECO:0007669"/>
    <property type="project" value="InterPro"/>
</dbReference>
<evidence type="ECO:0000256" key="3">
    <source>
        <dbReference type="ARBA" id="ARBA00022801"/>
    </source>
</evidence>